<evidence type="ECO:0000256" key="2">
    <source>
        <dbReference type="ARBA" id="ARBA00022529"/>
    </source>
</evidence>
<gene>
    <name evidence="8" type="primary">sssA1</name>
    <name evidence="10" type="ORF">EI220_12320</name>
    <name evidence="9" type="ORF">NOL11_07360</name>
</gene>
<reference evidence="8" key="2">
    <citation type="submission" date="2016-03" db="EMBL/GenBank/DDBJ databases">
        <authorList>
            <person name="Ploux O."/>
        </authorList>
    </citation>
    <scope>NUCLEOTIDE SEQUENCE</scope>
    <source>
        <strain evidence="8">65</strain>
    </source>
</reference>
<dbReference type="EMBL" id="KU867868">
    <property type="protein sequence ID" value="AOT85890.1"/>
    <property type="molecule type" value="Genomic_DNA"/>
</dbReference>
<dbReference type="Proteomes" id="UP000278566">
    <property type="component" value="Unassembled WGS sequence"/>
</dbReference>
<protein>
    <recommendedName>
        <fullName evidence="7">Lantibiotic</fullName>
    </recommendedName>
</protein>
<keyword evidence="3" id="KW-0883">Thioether bond</keyword>
<reference evidence="10 11" key="3">
    <citation type="submission" date="2018-11" db="EMBL/GenBank/DDBJ databases">
        <title>Changes in penicillin susceptibility of Streptococcus suis isolates by amino acid alterations in the penicillin-binding protein.</title>
        <authorList>
            <person name="Niemann L."/>
            <person name="Eichhorn I."/>
        </authorList>
    </citation>
    <scope>NUCLEOTIDE SEQUENCE [LARGE SCALE GENOMIC DNA]</scope>
    <source>
        <strain evidence="10 11">IMT40738</strain>
    </source>
</reference>
<evidence type="ECO:0000256" key="5">
    <source>
        <dbReference type="ARBA" id="ARBA00023022"/>
    </source>
</evidence>
<evidence type="ECO:0000256" key="1">
    <source>
        <dbReference type="ARBA" id="ARBA00009379"/>
    </source>
</evidence>
<dbReference type="EMBL" id="JANFMI010000026">
    <property type="protein sequence ID" value="MDG4516778.1"/>
    <property type="molecule type" value="Genomic_DNA"/>
</dbReference>
<proteinExistence type="inferred from homology"/>
<evidence type="ECO:0000256" key="7">
    <source>
        <dbReference type="RuleBase" id="RU362078"/>
    </source>
</evidence>
<reference evidence="9" key="4">
    <citation type="submission" date="2022-07" db="EMBL/GenBank/DDBJ databases">
        <title>Whole Genome Sequencing of Streptococcus suis.</title>
        <authorList>
            <person name="Dai X."/>
            <person name="Huang J."/>
            <person name="Wang L."/>
        </authorList>
    </citation>
    <scope>NUCLEOTIDE SEQUENCE</scope>
    <source>
        <strain evidence="9">HDJ11</strain>
    </source>
</reference>
<keyword evidence="5 7" id="KW-0044">Antibiotic</keyword>
<evidence type="ECO:0000313" key="8">
    <source>
        <dbReference type="EMBL" id="AOT85890.1"/>
    </source>
</evidence>
<evidence type="ECO:0000313" key="10">
    <source>
        <dbReference type="EMBL" id="RRN48041.1"/>
    </source>
</evidence>
<evidence type="ECO:0000313" key="9">
    <source>
        <dbReference type="EMBL" id="MDG4516778.1"/>
    </source>
</evidence>
<name>A0A1D8H048_STRSU</name>
<dbReference type="EMBL" id="RRZO01000131">
    <property type="protein sequence ID" value="RRN48041.1"/>
    <property type="molecule type" value="Genomic_DNA"/>
</dbReference>
<keyword evidence="4 7" id="KW-0425">Lantibiotic</keyword>
<dbReference type="NCBIfam" id="NF040664">
    <property type="entry name" value="HEC_x9_TCC_lant"/>
    <property type="match status" value="1"/>
</dbReference>
<comment type="function">
    <text evidence="7">Lanthionine-containing peptide antibiotic (lantibiotic) active on Gram-positive bacteria. The bactericidal activity of lantibiotics is based on depolarization of energized bacterial cytoplasmic membranes, initiated by the formation of aqueous transmembrane pores.</text>
</comment>
<keyword evidence="6 7" id="KW-0078">Bacteriocin</keyword>
<sequence>MNAKTNKEINYEAVATLQEVKIDDLDILLGGAGHGVNTISAECRWNSLQAIFTCC</sequence>
<dbReference type="GO" id="GO:0031640">
    <property type="term" value="P:killing of cells of another organism"/>
    <property type="evidence" value="ECO:0007669"/>
    <property type="project" value="UniProtKB-UniRule"/>
</dbReference>
<accession>A0A1D8H048</accession>
<dbReference type="Proteomes" id="UP001152877">
    <property type="component" value="Unassembled WGS sequence"/>
</dbReference>
<dbReference type="GO" id="GO:0005576">
    <property type="term" value="C:extracellular region"/>
    <property type="evidence" value="ECO:0007669"/>
    <property type="project" value="InterPro"/>
</dbReference>
<evidence type="ECO:0000313" key="11">
    <source>
        <dbReference type="Proteomes" id="UP000278566"/>
    </source>
</evidence>
<organism evidence="8">
    <name type="scientific">Streptococcus suis</name>
    <dbReference type="NCBI Taxonomy" id="1307"/>
    <lineage>
        <taxon>Bacteria</taxon>
        <taxon>Bacillati</taxon>
        <taxon>Bacillota</taxon>
        <taxon>Bacilli</taxon>
        <taxon>Lactobacillales</taxon>
        <taxon>Streptococcaceae</taxon>
        <taxon>Streptococcus</taxon>
    </lineage>
</organism>
<keyword evidence="2 7" id="KW-0929">Antimicrobial</keyword>
<dbReference type="AlphaFoldDB" id="A0A1D8H048"/>
<reference evidence="8" key="1">
    <citation type="journal article" date="2015" name="PLoS ONE">
        <title>Purification and Characterization of Suicin 65, a Novel Class I Type B Lantibiotic Produced by Streptococcus suis.</title>
        <authorList>
            <person name="Vaillancourt K."/>
            <person name="LeBel G."/>
            <person name="Frenette M."/>
            <person name="Fittipaldi N."/>
            <person name="Gottschalk M."/>
            <person name="Grenier D."/>
        </authorList>
    </citation>
    <scope>NUCLEOTIDE SEQUENCE</scope>
    <source>
        <strain evidence="8">65</strain>
    </source>
</reference>
<evidence type="ECO:0000256" key="6">
    <source>
        <dbReference type="ARBA" id="ARBA00023048"/>
    </source>
</evidence>
<comment type="similarity">
    <text evidence="1 7">Belongs to the type A lantibiotic family.</text>
</comment>
<dbReference type="Pfam" id="PF04604">
    <property type="entry name" value="L_biotic_typeA"/>
    <property type="match status" value="1"/>
</dbReference>
<dbReference type="GO" id="GO:0005102">
    <property type="term" value="F:signaling receptor binding"/>
    <property type="evidence" value="ECO:0007669"/>
    <property type="project" value="UniProtKB-KW"/>
</dbReference>
<evidence type="ECO:0000256" key="4">
    <source>
        <dbReference type="ARBA" id="ARBA00022789"/>
    </source>
</evidence>
<dbReference type="GO" id="GO:0042742">
    <property type="term" value="P:defense response to bacterium"/>
    <property type="evidence" value="ECO:0007669"/>
    <property type="project" value="UniProtKB-UniRule"/>
</dbReference>
<evidence type="ECO:0000256" key="3">
    <source>
        <dbReference type="ARBA" id="ARBA00022784"/>
    </source>
</evidence>
<comment type="PTM">
    <text evidence="7">Maturation of lantibiotics involves the enzymatic conversion of Thr, and Ser into dehydrated AA and the formation of thioether bonds with cysteine. This is followed by membrane translocation and cleavage of the modified precursor.</text>
</comment>
<dbReference type="InterPro" id="IPR007682">
    <property type="entry name" value="Lantibiotic_typ-A_Lactobact"/>
</dbReference>
<dbReference type="RefSeq" id="WP_074391117.1">
    <property type="nucleotide sequence ID" value="NZ_BCBZ01000097.1"/>
</dbReference>